<comment type="caution">
    <text evidence="5">The sequence shown here is derived from an EMBL/GenBank/DDBJ whole genome shotgun (WGS) entry which is preliminary data.</text>
</comment>
<keyword evidence="3" id="KW-0732">Signal</keyword>
<dbReference type="PANTHER" id="PTHR43343">
    <property type="entry name" value="PEPTIDASE S12"/>
    <property type="match status" value="1"/>
</dbReference>
<dbReference type="EMBL" id="JAEDAO010000001">
    <property type="protein sequence ID" value="MBK0392529.1"/>
    <property type="molecule type" value="Genomic_DNA"/>
</dbReference>
<dbReference type="GO" id="GO:0006508">
    <property type="term" value="P:proteolysis"/>
    <property type="evidence" value="ECO:0007669"/>
    <property type="project" value="UniProtKB-KW"/>
</dbReference>
<proteinExistence type="predicted"/>
<dbReference type="AlphaFoldDB" id="A0A934UQD8"/>
<protein>
    <submittedName>
        <fullName evidence="5">Trypsin-like peptidase domain-containing protein</fullName>
    </submittedName>
</protein>
<dbReference type="InterPro" id="IPR001940">
    <property type="entry name" value="Peptidase_S1C"/>
</dbReference>
<gene>
    <name evidence="5" type="ORF">I8E28_07990</name>
</gene>
<dbReference type="InterPro" id="IPR051201">
    <property type="entry name" value="Chloro_Bact_Ser_Proteases"/>
</dbReference>
<dbReference type="GO" id="GO:0004252">
    <property type="term" value="F:serine-type endopeptidase activity"/>
    <property type="evidence" value="ECO:0007669"/>
    <property type="project" value="InterPro"/>
</dbReference>
<dbReference type="PRINTS" id="PR00834">
    <property type="entry name" value="PROTEASES2C"/>
</dbReference>
<dbReference type="Pfam" id="PF17820">
    <property type="entry name" value="PDZ_6"/>
    <property type="match status" value="1"/>
</dbReference>
<organism evidence="5 6">
    <name type="scientific">Ramlibacter algicola</name>
    <dbReference type="NCBI Taxonomy" id="2795217"/>
    <lineage>
        <taxon>Bacteria</taxon>
        <taxon>Pseudomonadati</taxon>
        <taxon>Pseudomonadota</taxon>
        <taxon>Betaproteobacteria</taxon>
        <taxon>Burkholderiales</taxon>
        <taxon>Comamonadaceae</taxon>
        <taxon>Ramlibacter</taxon>
    </lineage>
</organism>
<dbReference type="Proteomes" id="UP000617041">
    <property type="component" value="Unassembled WGS sequence"/>
</dbReference>
<dbReference type="RefSeq" id="WP_200787458.1">
    <property type="nucleotide sequence ID" value="NZ_JAEDAO010000001.1"/>
</dbReference>
<evidence type="ECO:0000313" key="5">
    <source>
        <dbReference type="EMBL" id="MBK0392529.1"/>
    </source>
</evidence>
<dbReference type="Gene3D" id="2.30.42.10">
    <property type="match status" value="2"/>
</dbReference>
<dbReference type="PROSITE" id="PS50106">
    <property type="entry name" value="PDZ"/>
    <property type="match status" value="2"/>
</dbReference>
<sequence>MAVHDVFLPPACRAMLAAVLACGLAGAATASGEADCDPAGAPERLGAAARDVAPSVVRIVSIRWRRLKGLAKEEAPTWVAEAAVASGFAIDDGKVIVTSAHAIADAAETWVNGPNARELAAQVLGADERLDVAVLRIDGERFAPVRWSPAAAQAGQWVGALGSPFGFERSVTAGVVSAYPRELAGGDGVPLIQTDAALNPGNSGGPLFDLCGRVVGMNSLIFSPHGTYMGMSFSVPADRVARVAASILQGGGMRSAGAHAQTLTPALQRALGVSRAGGALVIDLEAGSAAARSGLRSGDVVQAIDDVPLDDADTLLHALAEPAQGALRLDVWRFGQQRTVQVARSGAAAPAEAAPLGPAWAPQRLGLLLAPPVAEVATGQAPGVRVAGVSGDGLLAGVEEGDRILKVNAARVRDVAAFEAAVRDARTRRAAEVALLLEREGVRLYVAVPLRPLP</sequence>
<evidence type="ECO:0000259" key="4">
    <source>
        <dbReference type="PROSITE" id="PS50106"/>
    </source>
</evidence>
<keyword evidence="1" id="KW-0645">Protease</keyword>
<name>A0A934UQD8_9BURK</name>
<feature type="chain" id="PRO_5037691501" evidence="3">
    <location>
        <begin position="31"/>
        <end position="454"/>
    </location>
</feature>
<dbReference type="InterPro" id="IPR001478">
    <property type="entry name" value="PDZ"/>
</dbReference>
<dbReference type="Pfam" id="PF13365">
    <property type="entry name" value="Trypsin_2"/>
    <property type="match status" value="1"/>
</dbReference>
<dbReference type="Gene3D" id="2.40.10.120">
    <property type="match status" value="1"/>
</dbReference>
<feature type="domain" description="PDZ" evidence="4">
    <location>
        <begin position="339"/>
        <end position="420"/>
    </location>
</feature>
<dbReference type="InterPro" id="IPR009003">
    <property type="entry name" value="Peptidase_S1_PA"/>
</dbReference>
<dbReference type="SMART" id="SM00228">
    <property type="entry name" value="PDZ"/>
    <property type="match status" value="2"/>
</dbReference>
<feature type="signal peptide" evidence="3">
    <location>
        <begin position="1"/>
        <end position="30"/>
    </location>
</feature>
<keyword evidence="2" id="KW-0378">Hydrolase</keyword>
<dbReference type="SUPFAM" id="SSF50156">
    <property type="entry name" value="PDZ domain-like"/>
    <property type="match status" value="2"/>
</dbReference>
<keyword evidence="6" id="KW-1185">Reference proteome</keyword>
<dbReference type="InterPro" id="IPR036034">
    <property type="entry name" value="PDZ_sf"/>
</dbReference>
<dbReference type="InterPro" id="IPR041489">
    <property type="entry name" value="PDZ_6"/>
</dbReference>
<accession>A0A934UQD8</accession>
<evidence type="ECO:0000256" key="3">
    <source>
        <dbReference type="SAM" id="SignalP"/>
    </source>
</evidence>
<evidence type="ECO:0000313" key="6">
    <source>
        <dbReference type="Proteomes" id="UP000617041"/>
    </source>
</evidence>
<evidence type="ECO:0000256" key="1">
    <source>
        <dbReference type="ARBA" id="ARBA00022670"/>
    </source>
</evidence>
<dbReference type="PANTHER" id="PTHR43343:SF3">
    <property type="entry name" value="PROTEASE DO-LIKE 8, CHLOROPLASTIC"/>
    <property type="match status" value="1"/>
</dbReference>
<reference evidence="5" key="1">
    <citation type="submission" date="2020-12" db="EMBL/GenBank/DDBJ databases">
        <title>Ramlibacter sp. nov., isolated from a freshwater alga, Cryptomonas.</title>
        <authorList>
            <person name="Kim H.M."/>
            <person name="Jeon C.O."/>
        </authorList>
    </citation>
    <scope>NUCLEOTIDE SEQUENCE</scope>
    <source>
        <strain evidence="5">CrO1</strain>
    </source>
</reference>
<feature type="domain" description="PDZ" evidence="4">
    <location>
        <begin position="260"/>
        <end position="316"/>
    </location>
</feature>
<evidence type="ECO:0000256" key="2">
    <source>
        <dbReference type="ARBA" id="ARBA00022801"/>
    </source>
</evidence>
<dbReference type="SUPFAM" id="SSF50494">
    <property type="entry name" value="Trypsin-like serine proteases"/>
    <property type="match status" value="1"/>
</dbReference>